<feature type="transmembrane region" description="Helical" evidence="6">
    <location>
        <begin position="268"/>
        <end position="296"/>
    </location>
</feature>
<dbReference type="AlphaFoldDB" id="A0A9P0F0F5"/>
<dbReference type="Proteomes" id="UP001152759">
    <property type="component" value="Chromosome 10"/>
</dbReference>
<feature type="transmembrane region" description="Helical" evidence="6">
    <location>
        <begin position="102"/>
        <end position="120"/>
    </location>
</feature>
<feature type="region of interest" description="Disordered" evidence="5">
    <location>
        <begin position="491"/>
        <end position="514"/>
    </location>
</feature>
<dbReference type="FunFam" id="1.20.1250.20:FF:000249">
    <property type="entry name" value="facilitated trehalose transporter Tret1"/>
    <property type="match status" value="1"/>
</dbReference>
<feature type="transmembrane region" description="Helical" evidence="6">
    <location>
        <begin position="406"/>
        <end position="427"/>
    </location>
</feature>
<feature type="domain" description="Major facilitator superfamily (MFS) profile" evidence="7">
    <location>
        <begin position="19"/>
        <end position="462"/>
    </location>
</feature>
<dbReference type="InterPro" id="IPR050549">
    <property type="entry name" value="MFS_Trehalose_Transporter"/>
</dbReference>
<dbReference type="PANTHER" id="PTHR48021:SF39">
    <property type="entry name" value="MAJOR FACILITATOR SUPERFAMILY (MFS) PROFILE DOMAIN-CONTAINING PROTEIN"/>
    <property type="match status" value="1"/>
</dbReference>
<dbReference type="InterPro" id="IPR036259">
    <property type="entry name" value="MFS_trans_sf"/>
</dbReference>
<evidence type="ECO:0000256" key="2">
    <source>
        <dbReference type="ARBA" id="ARBA00022692"/>
    </source>
</evidence>
<feature type="transmembrane region" description="Helical" evidence="6">
    <location>
        <begin position="439"/>
        <end position="458"/>
    </location>
</feature>
<evidence type="ECO:0000313" key="8">
    <source>
        <dbReference type="EMBL" id="CAH0383098.1"/>
    </source>
</evidence>
<proteinExistence type="predicted"/>
<feature type="transmembrane region" description="Helical" evidence="6">
    <location>
        <begin position="126"/>
        <end position="146"/>
    </location>
</feature>
<feature type="transmembrane region" description="Helical" evidence="6">
    <location>
        <begin position="372"/>
        <end position="394"/>
    </location>
</feature>
<dbReference type="PANTHER" id="PTHR48021">
    <property type="match status" value="1"/>
</dbReference>
<keyword evidence="2 6" id="KW-0812">Transmembrane</keyword>
<dbReference type="GO" id="GO:0016020">
    <property type="term" value="C:membrane"/>
    <property type="evidence" value="ECO:0007669"/>
    <property type="project" value="UniProtKB-SubCell"/>
</dbReference>
<name>A0A9P0F0F5_BEMTA</name>
<evidence type="ECO:0000259" key="7">
    <source>
        <dbReference type="PROSITE" id="PS50850"/>
    </source>
</evidence>
<keyword evidence="4 6" id="KW-0472">Membrane</keyword>
<feature type="transmembrane region" description="Helical" evidence="6">
    <location>
        <begin position="158"/>
        <end position="176"/>
    </location>
</feature>
<keyword evidence="3 6" id="KW-1133">Transmembrane helix</keyword>
<dbReference type="Pfam" id="PF00083">
    <property type="entry name" value="Sugar_tr"/>
    <property type="match status" value="1"/>
</dbReference>
<feature type="compositionally biased region" description="Acidic residues" evidence="5">
    <location>
        <begin position="497"/>
        <end position="506"/>
    </location>
</feature>
<accession>A0A9P0F0F5</accession>
<dbReference type="EMBL" id="OU963871">
    <property type="protein sequence ID" value="CAH0383098.1"/>
    <property type="molecule type" value="Genomic_DNA"/>
</dbReference>
<gene>
    <name evidence="8" type="ORF">BEMITA_LOCUS2575</name>
</gene>
<dbReference type="Gene3D" id="1.20.1250.20">
    <property type="entry name" value="MFS general substrate transporter like domains"/>
    <property type="match status" value="1"/>
</dbReference>
<protein>
    <recommendedName>
        <fullName evidence="7">Major facilitator superfamily (MFS) profile domain-containing protein</fullName>
    </recommendedName>
</protein>
<evidence type="ECO:0000256" key="6">
    <source>
        <dbReference type="SAM" id="Phobius"/>
    </source>
</evidence>
<comment type="subcellular location">
    <subcellularLocation>
        <location evidence="1">Membrane</location>
        <topology evidence="1">Multi-pass membrane protein</topology>
    </subcellularLocation>
</comment>
<evidence type="ECO:0000313" key="9">
    <source>
        <dbReference type="Proteomes" id="UP001152759"/>
    </source>
</evidence>
<reference evidence="8" key="1">
    <citation type="submission" date="2021-12" db="EMBL/GenBank/DDBJ databases">
        <authorList>
            <person name="King R."/>
        </authorList>
    </citation>
    <scope>NUCLEOTIDE SEQUENCE</scope>
</reference>
<dbReference type="InterPro" id="IPR020846">
    <property type="entry name" value="MFS_dom"/>
</dbReference>
<evidence type="ECO:0000256" key="4">
    <source>
        <dbReference type="ARBA" id="ARBA00023136"/>
    </source>
</evidence>
<dbReference type="InterPro" id="IPR005828">
    <property type="entry name" value="MFS_sugar_transport-like"/>
</dbReference>
<feature type="transmembrane region" description="Helical" evidence="6">
    <location>
        <begin position="20"/>
        <end position="46"/>
    </location>
</feature>
<organism evidence="8 9">
    <name type="scientific">Bemisia tabaci</name>
    <name type="common">Sweetpotato whitefly</name>
    <name type="synonym">Aleurodes tabaci</name>
    <dbReference type="NCBI Taxonomy" id="7038"/>
    <lineage>
        <taxon>Eukaryota</taxon>
        <taxon>Metazoa</taxon>
        <taxon>Ecdysozoa</taxon>
        <taxon>Arthropoda</taxon>
        <taxon>Hexapoda</taxon>
        <taxon>Insecta</taxon>
        <taxon>Pterygota</taxon>
        <taxon>Neoptera</taxon>
        <taxon>Paraneoptera</taxon>
        <taxon>Hemiptera</taxon>
        <taxon>Sternorrhyncha</taxon>
        <taxon>Aleyrodoidea</taxon>
        <taxon>Aleyrodidae</taxon>
        <taxon>Aleyrodinae</taxon>
        <taxon>Bemisia</taxon>
    </lineage>
</organism>
<feature type="transmembrane region" description="Helical" evidence="6">
    <location>
        <begin position="70"/>
        <end position="90"/>
    </location>
</feature>
<keyword evidence="9" id="KW-1185">Reference proteome</keyword>
<dbReference type="GO" id="GO:0022857">
    <property type="term" value="F:transmembrane transporter activity"/>
    <property type="evidence" value="ECO:0007669"/>
    <property type="project" value="InterPro"/>
</dbReference>
<evidence type="ECO:0000256" key="1">
    <source>
        <dbReference type="ARBA" id="ARBA00004141"/>
    </source>
</evidence>
<feature type="transmembrane region" description="Helical" evidence="6">
    <location>
        <begin position="308"/>
        <end position="330"/>
    </location>
</feature>
<feature type="transmembrane region" description="Helical" evidence="6">
    <location>
        <begin position="337"/>
        <end position="360"/>
    </location>
</feature>
<dbReference type="InterPro" id="IPR005829">
    <property type="entry name" value="Sugar_transporter_CS"/>
</dbReference>
<evidence type="ECO:0000256" key="3">
    <source>
        <dbReference type="ARBA" id="ARBA00022989"/>
    </source>
</evidence>
<dbReference type="PROSITE" id="PS00217">
    <property type="entry name" value="SUGAR_TRANSPORT_2"/>
    <property type="match status" value="1"/>
</dbReference>
<feature type="transmembrane region" description="Helical" evidence="6">
    <location>
        <begin position="182"/>
        <end position="203"/>
    </location>
</feature>
<dbReference type="SUPFAM" id="SSF103473">
    <property type="entry name" value="MFS general substrate transporter"/>
    <property type="match status" value="1"/>
</dbReference>
<sequence length="514" mass="56895">MFPRKENPAKPFRKALPQILAVTAKNLLVITYGMTLGLPSIAIPALQEKRNSTMNDGHPHDQLTLDEAQISIFSSLNLICVPIGCLLSGVLTQPFGRKRCMIFLNLPFIVAFLSFCYSSSVPMLYTALIISGLSGGLLEAPVLTYVAEITEPHLRGMLSATASMTTILGTVSQLLLGNFFTWRTVALIDLFFPVAAIVALCFVPESPHWLISKGRITAAEKALCWLRGWVEPDSVQSELSLLQKSHDQSLNRSSPTSSMYIMYMKRTFLIPFLIITMSYFIGHFGGMTVIQTYVVSIFEDLGAPIDKYFAAMLFGLVELAGALTCVGLIHYTGKRPLTMFSTVGCGICLFGVATCAYMGYGDASSKSQYSSFSTMLLLATAYLSHASIRLLPWIMIGEIYPAEIKGMASGASASVSYIFAFTANISYDTMIRYLSLHGTMYFYSAISLLGSLFLYYCLPETENRTLHEIENHFANKEHLFKKKISKTDILHRKDEKPEENEDESTEADCILETS</sequence>
<evidence type="ECO:0000256" key="5">
    <source>
        <dbReference type="SAM" id="MobiDB-lite"/>
    </source>
</evidence>
<dbReference type="PROSITE" id="PS50850">
    <property type="entry name" value="MFS"/>
    <property type="match status" value="1"/>
</dbReference>